<dbReference type="InterPro" id="IPR000835">
    <property type="entry name" value="HTH_MarR-typ"/>
</dbReference>
<dbReference type="Proteomes" id="UP001143474">
    <property type="component" value="Unassembled WGS sequence"/>
</dbReference>
<dbReference type="PANTHER" id="PTHR33164">
    <property type="entry name" value="TRANSCRIPTIONAL REGULATOR, MARR FAMILY"/>
    <property type="match status" value="1"/>
</dbReference>
<dbReference type="SMART" id="SM00347">
    <property type="entry name" value="HTH_MARR"/>
    <property type="match status" value="1"/>
</dbReference>
<dbReference type="RefSeq" id="WP_271216596.1">
    <property type="nucleotide sequence ID" value="NZ_BAAAVD010000040.1"/>
</dbReference>
<dbReference type="GO" id="GO:0003700">
    <property type="term" value="F:DNA-binding transcription factor activity"/>
    <property type="evidence" value="ECO:0007669"/>
    <property type="project" value="InterPro"/>
</dbReference>
<sequence>MSDTGEGLDEREERAWVAFFEMQVRFWRHLGQQLQRDTGLSEPDFAVLTALAQAPGGRLRPFELGGFIDYEKSRLHHHLTRMAERGLLVREQCAEAPRGAVVVLTEAGRAAIDRAMPRRTAHIRRWLIDRLSADELDSLTGISHAVLEGLRAAEPEPGRGGGGGPEHGQEEYDGPRSCG</sequence>
<reference evidence="3" key="1">
    <citation type="journal article" date="2014" name="Int. J. Syst. Evol. Microbiol.">
        <title>Complete genome sequence of Corynebacterium casei LMG S-19264T (=DSM 44701T), isolated from a smear-ripened cheese.</title>
        <authorList>
            <consortium name="US DOE Joint Genome Institute (JGI-PGF)"/>
            <person name="Walter F."/>
            <person name="Albersmeier A."/>
            <person name="Kalinowski J."/>
            <person name="Ruckert C."/>
        </authorList>
    </citation>
    <scope>NUCLEOTIDE SEQUENCE</scope>
    <source>
        <strain evidence="3">VKM Ac-2007</strain>
    </source>
</reference>
<dbReference type="SUPFAM" id="SSF46785">
    <property type="entry name" value="Winged helix' DNA-binding domain"/>
    <property type="match status" value="1"/>
</dbReference>
<comment type="caution">
    <text evidence="3">The sequence shown here is derived from an EMBL/GenBank/DDBJ whole genome shotgun (WGS) entry which is preliminary data.</text>
</comment>
<feature type="region of interest" description="Disordered" evidence="1">
    <location>
        <begin position="151"/>
        <end position="179"/>
    </location>
</feature>
<evidence type="ECO:0000313" key="3">
    <source>
        <dbReference type="EMBL" id="GLK08081.1"/>
    </source>
</evidence>
<keyword evidence="4" id="KW-1185">Reference proteome</keyword>
<name>A0A9W6MBG2_9ACTN</name>
<feature type="compositionally biased region" description="Basic and acidic residues" evidence="1">
    <location>
        <begin position="167"/>
        <end position="179"/>
    </location>
</feature>
<protein>
    <recommendedName>
        <fullName evidence="2">HTH marR-type domain-containing protein</fullName>
    </recommendedName>
</protein>
<dbReference type="PROSITE" id="PS50995">
    <property type="entry name" value="HTH_MARR_2"/>
    <property type="match status" value="1"/>
</dbReference>
<dbReference type="Gene3D" id="1.10.10.10">
    <property type="entry name" value="Winged helix-like DNA-binding domain superfamily/Winged helix DNA-binding domain"/>
    <property type="match status" value="1"/>
</dbReference>
<proteinExistence type="predicted"/>
<organism evidence="3 4">
    <name type="scientific">Streptosporangium carneum</name>
    <dbReference type="NCBI Taxonomy" id="47481"/>
    <lineage>
        <taxon>Bacteria</taxon>
        <taxon>Bacillati</taxon>
        <taxon>Actinomycetota</taxon>
        <taxon>Actinomycetes</taxon>
        <taxon>Streptosporangiales</taxon>
        <taxon>Streptosporangiaceae</taxon>
        <taxon>Streptosporangium</taxon>
    </lineage>
</organism>
<dbReference type="InterPro" id="IPR039422">
    <property type="entry name" value="MarR/SlyA-like"/>
</dbReference>
<dbReference type="InterPro" id="IPR036388">
    <property type="entry name" value="WH-like_DNA-bd_sf"/>
</dbReference>
<reference evidence="3" key="2">
    <citation type="submission" date="2023-01" db="EMBL/GenBank/DDBJ databases">
        <authorList>
            <person name="Sun Q."/>
            <person name="Evtushenko L."/>
        </authorList>
    </citation>
    <scope>NUCLEOTIDE SEQUENCE</scope>
    <source>
        <strain evidence="3">VKM Ac-2007</strain>
    </source>
</reference>
<gene>
    <name evidence="3" type="ORF">GCM10017600_14860</name>
</gene>
<evidence type="ECO:0000313" key="4">
    <source>
        <dbReference type="Proteomes" id="UP001143474"/>
    </source>
</evidence>
<accession>A0A9W6MBG2</accession>
<dbReference type="AlphaFoldDB" id="A0A9W6MBG2"/>
<dbReference type="InterPro" id="IPR036390">
    <property type="entry name" value="WH_DNA-bd_sf"/>
</dbReference>
<dbReference type="GO" id="GO:0006950">
    <property type="term" value="P:response to stress"/>
    <property type="evidence" value="ECO:0007669"/>
    <property type="project" value="TreeGrafter"/>
</dbReference>
<feature type="domain" description="HTH marR-type" evidence="2">
    <location>
        <begin position="1"/>
        <end position="148"/>
    </location>
</feature>
<evidence type="ECO:0000256" key="1">
    <source>
        <dbReference type="SAM" id="MobiDB-lite"/>
    </source>
</evidence>
<dbReference type="PANTHER" id="PTHR33164:SF99">
    <property type="entry name" value="MARR FAMILY REGULATORY PROTEIN"/>
    <property type="match status" value="1"/>
</dbReference>
<dbReference type="EMBL" id="BSEV01000002">
    <property type="protein sequence ID" value="GLK08081.1"/>
    <property type="molecule type" value="Genomic_DNA"/>
</dbReference>
<evidence type="ECO:0000259" key="2">
    <source>
        <dbReference type="PROSITE" id="PS50995"/>
    </source>
</evidence>